<evidence type="ECO:0000313" key="4">
    <source>
        <dbReference type="EMBL" id="MCK8785525.1"/>
    </source>
</evidence>
<evidence type="ECO:0000259" key="3">
    <source>
        <dbReference type="Pfam" id="PF12275"/>
    </source>
</evidence>
<evidence type="ECO:0000256" key="2">
    <source>
        <dbReference type="SAM" id="SignalP"/>
    </source>
</evidence>
<sequence length="395" mass="40624">MRAPRTGTPRTGRIIGALVPPLGFLLALSAMADTPAGPSTGRDAAPVVAPEEAGIGVQGTFAGKKPGRTGKELSGIACRPASGGNRDCLLIDDELGDAQRATFDGRTLQPGAMVPILTGNAPADAAVGTPPTNPGRGCGDDDDSDALDGEGVAYAGTASGEGAFYVVGSHGCSRNRGRFRRTNFLLARIGVDRTGRLAPAALSWRLSEVLRTDGTVGNHFATPLQSDGNASDPGIQGLNIEGIAATGDRLLFGLRAPALQGHAFIVAVAAADLFAPANTSAPIASRLLRVPLGDRTGIRDMAALPDGRILLLSGPVHEDGPPFAISLMTPDWNAAPGATVTPRWLARLAPVNDDKGKPAKAEAITVLGEEDGVLRVLVLFDGLPNGGPREYRLRP</sequence>
<dbReference type="EMBL" id="JALPRX010000060">
    <property type="protein sequence ID" value="MCK8785525.1"/>
    <property type="molecule type" value="Genomic_DNA"/>
</dbReference>
<evidence type="ECO:0000313" key="5">
    <source>
        <dbReference type="Proteomes" id="UP001139516"/>
    </source>
</evidence>
<feature type="domain" description="DUF3616" evidence="3">
    <location>
        <begin position="204"/>
        <end position="382"/>
    </location>
</feature>
<dbReference type="Pfam" id="PF12275">
    <property type="entry name" value="DUF3616"/>
    <property type="match status" value="1"/>
</dbReference>
<accession>A0A9X1YAT7</accession>
<proteinExistence type="predicted"/>
<dbReference type="InterPro" id="IPR022060">
    <property type="entry name" value="DUF3616"/>
</dbReference>
<name>A0A9X1YAT7_9PROT</name>
<feature type="region of interest" description="Disordered" evidence="1">
    <location>
        <begin position="121"/>
        <end position="149"/>
    </location>
</feature>
<organism evidence="4 5">
    <name type="scientific">Roseomonas acroporae</name>
    <dbReference type="NCBI Taxonomy" id="2937791"/>
    <lineage>
        <taxon>Bacteria</taxon>
        <taxon>Pseudomonadati</taxon>
        <taxon>Pseudomonadota</taxon>
        <taxon>Alphaproteobacteria</taxon>
        <taxon>Acetobacterales</taxon>
        <taxon>Roseomonadaceae</taxon>
        <taxon>Roseomonas</taxon>
    </lineage>
</organism>
<gene>
    <name evidence="4" type="ORF">M0638_14135</name>
</gene>
<evidence type="ECO:0000256" key="1">
    <source>
        <dbReference type="SAM" id="MobiDB-lite"/>
    </source>
</evidence>
<protein>
    <submittedName>
        <fullName evidence="4">DUF3616 domain-containing protein</fullName>
    </submittedName>
</protein>
<dbReference type="Proteomes" id="UP001139516">
    <property type="component" value="Unassembled WGS sequence"/>
</dbReference>
<keyword evidence="5" id="KW-1185">Reference proteome</keyword>
<keyword evidence="2" id="KW-0732">Signal</keyword>
<dbReference type="RefSeq" id="WP_248667649.1">
    <property type="nucleotide sequence ID" value="NZ_JALPRX010000060.1"/>
</dbReference>
<feature type="signal peptide" evidence="2">
    <location>
        <begin position="1"/>
        <end position="32"/>
    </location>
</feature>
<reference evidence="4" key="1">
    <citation type="submission" date="2022-04" db="EMBL/GenBank/DDBJ databases">
        <title>Roseomonas acroporae sp. nov., isolated from coral Acropora digitifera.</title>
        <authorList>
            <person name="Sun H."/>
        </authorList>
    </citation>
    <scope>NUCLEOTIDE SEQUENCE</scope>
    <source>
        <strain evidence="4">NAR14</strain>
    </source>
</reference>
<dbReference type="AlphaFoldDB" id="A0A9X1YAT7"/>
<feature type="chain" id="PRO_5040767474" evidence="2">
    <location>
        <begin position="33"/>
        <end position="395"/>
    </location>
</feature>
<comment type="caution">
    <text evidence="4">The sequence shown here is derived from an EMBL/GenBank/DDBJ whole genome shotgun (WGS) entry which is preliminary data.</text>
</comment>